<reference evidence="6" key="1">
    <citation type="journal article" date="2014" name="Int. J. Syst. Evol. Microbiol.">
        <title>Complete genome sequence of Corynebacterium casei LMG S-19264T (=DSM 44701T), isolated from a smear-ripened cheese.</title>
        <authorList>
            <consortium name="US DOE Joint Genome Institute (JGI-PGF)"/>
            <person name="Walter F."/>
            <person name="Albersmeier A."/>
            <person name="Kalinowski J."/>
            <person name="Ruckert C."/>
        </authorList>
    </citation>
    <scope>NUCLEOTIDE SEQUENCE</scope>
    <source>
        <strain evidence="6">CGMCC 4.5737</strain>
    </source>
</reference>
<gene>
    <name evidence="6" type="ORF">GCM10012275_00730</name>
</gene>
<feature type="domain" description="Gfo/Idh/MocA-like oxidoreductase N-terminal" evidence="4">
    <location>
        <begin position="1"/>
        <end position="118"/>
    </location>
</feature>
<evidence type="ECO:0000256" key="1">
    <source>
        <dbReference type="ARBA" id="ARBA00010928"/>
    </source>
</evidence>
<evidence type="ECO:0000313" key="7">
    <source>
        <dbReference type="Proteomes" id="UP000637578"/>
    </source>
</evidence>
<dbReference type="InterPro" id="IPR000683">
    <property type="entry name" value="Gfo/Idh/MocA-like_OxRdtase_N"/>
</dbReference>
<evidence type="ECO:0000256" key="2">
    <source>
        <dbReference type="ARBA" id="ARBA00023002"/>
    </source>
</evidence>
<dbReference type="Gene3D" id="3.40.50.720">
    <property type="entry name" value="NAD(P)-binding Rossmann-like Domain"/>
    <property type="match status" value="1"/>
</dbReference>
<sequence>MIGYGIGGSAFHAPFLATTPGLELAAVVTRNPDRQASARERYPTAEVVDDVAELWRRAAEFDLVVVTTPNNTHAPLARTALEHGLAVVVDKPFATTSADARALAGLAAERGLLLSVFHNRRWDGDFRTVRRLLAEGRVGRPLRFESRFERWRPRVKVSWKESDPADGGGILFDLGSHLIDQAMTLFGRPHRVYAEVLTRRAGALVDDDVFVALHHDDGVVSQLSMSAVAANLGPRFRLLGDAGAFVKDGMDPQEDALRAGEEPGGPGWGEEPPEVWGRLGAGTEFELERTDPGAYQLYYAAVAEALANGGEPPVTAAEGVATLEVIEAAYASGRSGQVVTLTG</sequence>
<dbReference type="EMBL" id="BMMK01000001">
    <property type="protein sequence ID" value="GGM33151.1"/>
    <property type="molecule type" value="Genomic_DNA"/>
</dbReference>
<dbReference type="SUPFAM" id="SSF51735">
    <property type="entry name" value="NAD(P)-binding Rossmann-fold domains"/>
    <property type="match status" value="1"/>
</dbReference>
<dbReference type="GO" id="GO:0016491">
    <property type="term" value="F:oxidoreductase activity"/>
    <property type="evidence" value="ECO:0007669"/>
    <property type="project" value="UniProtKB-KW"/>
</dbReference>
<dbReference type="PANTHER" id="PTHR43708:SF5">
    <property type="entry name" value="CONSERVED EXPRESSED OXIDOREDUCTASE (EUROFUNG)-RELATED"/>
    <property type="match status" value="1"/>
</dbReference>
<dbReference type="PANTHER" id="PTHR43708">
    <property type="entry name" value="CONSERVED EXPRESSED OXIDOREDUCTASE (EUROFUNG)"/>
    <property type="match status" value="1"/>
</dbReference>
<evidence type="ECO:0000259" key="5">
    <source>
        <dbReference type="Pfam" id="PF02894"/>
    </source>
</evidence>
<dbReference type="Proteomes" id="UP000637578">
    <property type="component" value="Unassembled WGS sequence"/>
</dbReference>
<reference evidence="6" key="2">
    <citation type="submission" date="2020-09" db="EMBL/GenBank/DDBJ databases">
        <authorList>
            <person name="Sun Q."/>
            <person name="Zhou Y."/>
        </authorList>
    </citation>
    <scope>NUCLEOTIDE SEQUENCE</scope>
    <source>
        <strain evidence="6">CGMCC 4.5737</strain>
    </source>
</reference>
<proteinExistence type="inferred from homology"/>
<comment type="caution">
    <text evidence="6">The sequence shown here is derived from an EMBL/GenBank/DDBJ whole genome shotgun (WGS) entry which is preliminary data.</text>
</comment>
<dbReference type="Gene3D" id="3.30.360.10">
    <property type="entry name" value="Dihydrodipicolinate Reductase, domain 2"/>
    <property type="match status" value="1"/>
</dbReference>
<keyword evidence="7" id="KW-1185">Reference proteome</keyword>
<dbReference type="InterPro" id="IPR036291">
    <property type="entry name" value="NAD(P)-bd_dom_sf"/>
</dbReference>
<feature type="domain" description="Gfo/Idh/MocA-like oxidoreductase C-terminal" evidence="5">
    <location>
        <begin position="130"/>
        <end position="341"/>
    </location>
</feature>
<dbReference type="Pfam" id="PF02894">
    <property type="entry name" value="GFO_IDH_MocA_C"/>
    <property type="match status" value="1"/>
</dbReference>
<evidence type="ECO:0000256" key="3">
    <source>
        <dbReference type="SAM" id="MobiDB-lite"/>
    </source>
</evidence>
<evidence type="ECO:0000259" key="4">
    <source>
        <dbReference type="Pfam" id="PF01408"/>
    </source>
</evidence>
<dbReference type="SUPFAM" id="SSF55347">
    <property type="entry name" value="Glyceraldehyde-3-phosphate dehydrogenase-like, C-terminal domain"/>
    <property type="match status" value="1"/>
</dbReference>
<feature type="region of interest" description="Disordered" evidence="3">
    <location>
        <begin position="254"/>
        <end position="273"/>
    </location>
</feature>
<dbReference type="AlphaFoldDB" id="A0A8J3FU99"/>
<dbReference type="Pfam" id="PF01408">
    <property type="entry name" value="GFO_IDH_MocA"/>
    <property type="match status" value="1"/>
</dbReference>
<accession>A0A8J3FU99</accession>
<comment type="similarity">
    <text evidence="1">Belongs to the Gfo/Idh/MocA family.</text>
</comment>
<dbReference type="InterPro" id="IPR004104">
    <property type="entry name" value="Gfo/Idh/MocA-like_OxRdtase_C"/>
</dbReference>
<evidence type="ECO:0000313" key="6">
    <source>
        <dbReference type="EMBL" id="GGM33151.1"/>
    </source>
</evidence>
<keyword evidence="2" id="KW-0560">Oxidoreductase</keyword>
<organism evidence="6 7">
    <name type="scientific">Longimycelium tulufanense</name>
    <dbReference type="NCBI Taxonomy" id="907463"/>
    <lineage>
        <taxon>Bacteria</taxon>
        <taxon>Bacillati</taxon>
        <taxon>Actinomycetota</taxon>
        <taxon>Actinomycetes</taxon>
        <taxon>Pseudonocardiales</taxon>
        <taxon>Pseudonocardiaceae</taxon>
        <taxon>Longimycelium</taxon>
    </lineage>
</organism>
<dbReference type="InterPro" id="IPR051317">
    <property type="entry name" value="Gfo/Idh/MocA_oxidoreduct"/>
</dbReference>
<name>A0A8J3FU99_9PSEU</name>
<protein>
    <submittedName>
        <fullName evidence="6">Oxidoreductase</fullName>
    </submittedName>
</protein>
<dbReference type="GO" id="GO:0000166">
    <property type="term" value="F:nucleotide binding"/>
    <property type="evidence" value="ECO:0007669"/>
    <property type="project" value="InterPro"/>
</dbReference>